<protein>
    <submittedName>
        <fullName evidence="2">Phosphotransferase enzyme family protein</fullName>
    </submittedName>
</protein>
<dbReference type="SUPFAM" id="SSF56112">
    <property type="entry name" value="Protein kinase-like (PK-like)"/>
    <property type="match status" value="1"/>
</dbReference>
<sequence>MIDRSTLSRNFIEAAGWGAAQRTVLAGDASNRRYDRLTDKKTGGTVVLMDAPPEKGEDVRPFVRIAKYLNSLGLSAPQILAEDTSAGFLLLEDLGDDLFARVIPEQRGPEQALYETATDLLVALHNNAAPAELDHYSPPVMSDLAALALDWYLPGATDQPAADDTRATFCAELETVLTQHAPDDTVLIQRDYHAENLLWLPARDGVARVGLLDFQDAMAGHPAYDLVSLLEDARRDVPPSIQAAMVARYIAATGCDSAAFNAAYSVLGAQRNLRILGVFARLCIRDGKPNYTDLLPRVWNHLQRDLSHPALSGVKEQVDQLLPHPTPEICQRIKDRCKTNPMR</sequence>
<dbReference type="AlphaFoldDB" id="A0A238KYN4"/>
<dbReference type="EMBL" id="FXYE01000002">
    <property type="protein sequence ID" value="SMX47156.1"/>
    <property type="molecule type" value="Genomic_DNA"/>
</dbReference>
<keyword evidence="3" id="KW-1185">Reference proteome</keyword>
<dbReference type="Proteomes" id="UP000202922">
    <property type="component" value="Unassembled WGS sequence"/>
</dbReference>
<dbReference type="InterPro" id="IPR011009">
    <property type="entry name" value="Kinase-like_dom_sf"/>
</dbReference>
<feature type="domain" description="Aminoglycoside phosphotransferase" evidence="1">
    <location>
        <begin position="23"/>
        <end position="250"/>
    </location>
</feature>
<organism evidence="2 3">
    <name type="scientific">Actibacterium lipolyticum</name>
    <dbReference type="NCBI Taxonomy" id="1524263"/>
    <lineage>
        <taxon>Bacteria</taxon>
        <taxon>Pseudomonadati</taxon>
        <taxon>Pseudomonadota</taxon>
        <taxon>Alphaproteobacteria</taxon>
        <taxon>Rhodobacterales</taxon>
        <taxon>Roseobacteraceae</taxon>
        <taxon>Actibacterium</taxon>
    </lineage>
</organism>
<gene>
    <name evidence="2" type="ORF">COL8621_03355</name>
</gene>
<dbReference type="Gene3D" id="3.30.200.20">
    <property type="entry name" value="Phosphorylase Kinase, domain 1"/>
    <property type="match status" value="1"/>
</dbReference>
<evidence type="ECO:0000313" key="2">
    <source>
        <dbReference type="EMBL" id="SMX47156.1"/>
    </source>
</evidence>
<dbReference type="Gene3D" id="3.90.1200.10">
    <property type="match status" value="1"/>
</dbReference>
<reference evidence="3" key="1">
    <citation type="submission" date="2017-05" db="EMBL/GenBank/DDBJ databases">
        <authorList>
            <person name="Rodrigo-Torres L."/>
            <person name="Arahal R. D."/>
            <person name="Lucena T."/>
        </authorList>
    </citation>
    <scope>NUCLEOTIDE SEQUENCE [LARGE SCALE GENOMIC DNA]</scope>
    <source>
        <strain evidence="3">CECT 8621</strain>
    </source>
</reference>
<keyword evidence="2" id="KW-0808">Transferase</keyword>
<proteinExistence type="predicted"/>
<name>A0A238KYN4_9RHOB</name>
<dbReference type="Pfam" id="PF01636">
    <property type="entry name" value="APH"/>
    <property type="match status" value="1"/>
</dbReference>
<dbReference type="OrthoDB" id="9809275at2"/>
<dbReference type="GO" id="GO:0016740">
    <property type="term" value="F:transferase activity"/>
    <property type="evidence" value="ECO:0007669"/>
    <property type="project" value="UniProtKB-KW"/>
</dbReference>
<dbReference type="InterPro" id="IPR002575">
    <property type="entry name" value="Aminoglycoside_PTrfase"/>
</dbReference>
<accession>A0A238KYN4</accession>
<dbReference type="RefSeq" id="WP_093968374.1">
    <property type="nucleotide sequence ID" value="NZ_FXYE01000002.1"/>
</dbReference>
<evidence type="ECO:0000259" key="1">
    <source>
        <dbReference type="Pfam" id="PF01636"/>
    </source>
</evidence>
<evidence type="ECO:0000313" key="3">
    <source>
        <dbReference type="Proteomes" id="UP000202922"/>
    </source>
</evidence>